<evidence type="ECO:0000313" key="2">
    <source>
        <dbReference type="Proteomes" id="UP000607653"/>
    </source>
</evidence>
<dbReference type="EMBL" id="DUZY01000004">
    <property type="protein sequence ID" value="DAD37158.1"/>
    <property type="molecule type" value="Genomic_DNA"/>
</dbReference>
<dbReference type="Gene3D" id="2.40.70.10">
    <property type="entry name" value="Acid Proteases"/>
    <property type="match status" value="1"/>
</dbReference>
<reference evidence="1 2" key="1">
    <citation type="journal article" date="2020" name="Mol. Biol. Evol.">
        <title>Distinct Expression and Methylation Patterns for Genes with Different Fates following a Single Whole-Genome Duplication in Flowering Plants.</title>
        <authorList>
            <person name="Shi T."/>
            <person name="Rahmani R.S."/>
            <person name="Gugger P.F."/>
            <person name="Wang M."/>
            <person name="Li H."/>
            <person name="Zhang Y."/>
            <person name="Li Z."/>
            <person name="Wang Q."/>
            <person name="Van de Peer Y."/>
            <person name="Marchal K."/>
            <person name="Chen J."/>
        </authorList>
    </citation>
    <scope>NUCLEOTIDE SEQUENCE [LARGE SCALE GENOMIC DNA]</scope>
    <source>
        <tissue evidence="1">Leaf</tissue>
    </source>
</reference>
<sequence length="242" mass="26608">MSLARATQLALLEEEEWNAEKKLQKVEVRKPRVGPSINPASKLPEVKKLTPAEVKDRRAKGLCYSCDEQLRPQHRCKTQKLLWILGLSEEDEESSDGPNETEVLEEVDRAPEISLHFLTGGSPAHTMRIQGNILGCPVYVLIDSGSTVNFLDPKIARKASLNMSTEQPSDVVVANGETLHGAGTCLQVPIKAQGVTMVADMYLLPLTGYDVVLGAQWLKPLGPIVWDFNTLCLQYTSPKGTC</sequence>
<proteinExistence type="predicted"/>
<dbReference type="CDD" id="cd00303">
    <property type="entry name" value="retropepsin_like"/>
    <property type="match status" value="1"/>
</dbReference>
<dbReference type="AlphaFoldDB" id="A0A822Z6J7"/>
<protein>
    <submittedName>
        <fullName evidence="1">Uncharacterized protein</fullName>
    </submittedName>
</protein>
<accession>A0A822Z6J7</accession>
<name>A0A822Z6J7_NELNU</name>
<organism evidence="1 2">
    <name type="scientific">Nelumbo nucifera</name>
    <name type="common">Sacred lotus</name>
    <dbReference type="NCBI Taxonomy" id="4432"/>
    <lineage>
        <taxon>Eukaryota</taxon>
        <taxon>Viridiplantae</taxon>
        <taxon>Streptophyta</taxon>
        <taxon>Embryophyta</taxon>
        <taxon>Tracheophyta</taxon>
        <taxon>Spermatophyta</taxon>
        <taxon>Magnoliopsida</taxon>
        <taxon>Proteales</taxon>
        <taxon>Nelumbonaceae</taxon>
        <taxon>Nelumbo</taxon>
    </lineage>
</organism>
<keyword evidence="2" id="KW-1185">Reference proteome</keyword>
<dbReference type="Pfam" id="PF08284">
    <property type="entry name" value="RVP_2"/>
    <property type="match status" value="1"/>
</dbReference>
<dbReference type="Proteomes" id="UP000607653">
    <property type="component" value="Unassembled WGS sequence"/>
</dbReference>
<dbReference type="SUPFAM" id="SSF50630">
    <property type="entry name" value="Acid proteases"/>
    <property type="match status" value="1"/>
</dbReference>
<gene>
    <name evidence="1" type="ORF">HUJ06_007799</name>
</gene>
<comment type="caution">
    <text evidence="1">The sequence shown here is derived from an EMBL/GenBank/DDBJ whole genome shotgun (WGS) entry which is preliminary data.</text>
</comment>
<dbReference type="InterPro" id="IPR021109">
    <property type="entry name" value="Peptidase_aspartic_dom_sf"/>
</dbReference>
<evidence type="ECO:0000313" key="1">
    <source>
        <dbReference type="EMBL" id="DAD37158.1"/>
    </source>
</evidence>